<dbReference type="Proteomes" id="UP000265515">
    <property type="component" value="Unassembled WGS sequence"/>
</dbReference>
<dbReference type="Gramene" id="GBG85024">
    <property type="protein sequence ID" value="GBG85024"/>
    <property type="gene ID" value="CBR_g39488"/>
</dbReference>
<comment type="caution">
    <text evidence="2">The sequence shown here is derived from an EMBL/GenBank/DDBJ whole genome shotgun (WGS) entry which is preliminary data.</text>
</comment>
<protein>
    <submittedName>
        <fullName evidence="2">Uncharacterized protein</fullName>
    </submittedName>
</protein>
<organism evidence="2 3">
    <name type="scientific">Chara braunii</name>
    <name type="common">Braun's stonewort</name>
    <dbReference type="NCBI Taxonomy" id="69332"/>
    <lineage>
        <taxon>Eukaryota</taxon>
        <taxon>Viridiplantae</taxon>
        <taxon>Streptophyta</taxon>
        <taxon>Charophyceae</taxon>
        <taxon>Charales</taxon>
        <taxon>Characeae</taxon>
        <taxon>Chara</taxon>
    </lineage>
</organism>
<feature type="region of interest" description="Disordered" evidence="1">
    <location>
        <begin position="1"/>
        <end position="115"/>
    </location>
</feature>
<dbReference type="EMBL" id="BFEA01000501">
    <property type="protein sequence ID" value="GBG85024.1"/>
    <property type="molecule type" value="Genomic_DNA"/>
</dbReference>
<name>A0A388LRS4_CHABU</name>
<evidence type="ECO:0000313" key="2">
    <source>
        <dbReference type="EMBL" id="GBG85024.1"/>
    </source>
</evidence>
<dbReference type="AlphaFoldDB" id="A0A388LRS4"/>
<evidence type="ECO:0000256" key="1">
    <source>
        <dbReference type="SAM" id="MobiDB-lite"/>
    </source>
</evidence>
<feature type="compositionally biased region" description="Low complexity" evidence="1">
    <location>
        <begin position="98"/>
        <end position="107"/>
    </location>
</feature>
<proteinExistence type="predicted"/>
<evidence type="ECO:0000313" key="3">
    <source>
        <dbReference type="Proteomes" id="UP000265515"/>
    </source>
</evidence>
<feature type="compositionally biased region" description="Basic and acidic residues" evidence="1">
    <location>
        <begin position="33"/>
        <end position="54"/>
    </location>
</feature>
<reference evidence="2 3" key="1">
    <citation type="journal article" date="2018" name="Cell">
        <title>The Chara Genome: Secondary Complexity and Implications for Plant Terrestrialization.</title>
        <authorList>
            <person name="Nishiyama T."/>
            <person name="Sakayama H."/>
            <person name="Vries J.D."/>
            <person name="Buschmann H."/>
            <person name="Saint-Marcoux D."/>
            <person name="Ullrich K.K."/>
            <person name="Haas F.B."/>
            <person name="Vanderstraeten L."/>
            <person name="Becker D."/>
            <person name="Lang D."/>
            <person name="Vosolsobe S."/>
            <person name="Rombauts S."/>
            <person name="Wilhelmsson P.K.I."/>
            <person name="Janitza P."/>
            <person name="Kern R."/>
            <person name="Heyl A."/>
            <person name="Rumpler F."/>
            <person name="Villalobos L.I.A.C."/>
            <person name="Clay J.M."/>
            <person name="Skokan R."/>
            <person name="Toyoda A."/>
            <person name="Suzuki Y."/>
            <person name="Kagoshima H."/>
            <person name="Schijlen E."/>
            <person name="Tajeshwar N."/>
            <person name="Catarino B."/>
            <person name="Hetherington A.J."/>
            <person name="Saltykova A."/>
            <person name="Bonnot C."/>
            <person name="Breuninger H."/>
            <person name="Symeonidi A."/>
            <person name="Radhakrishnan G.V."/>
            <person name="Van Nieuwerburgh F."/>
            <person name="Deforce D."/>
            <person name="Chang C."/>
            <person name="Karol K.G."/>
            <person name="Hedrich R."/>
            <person name="Ulvskov P."/>
            <person name="Glockner G."/>
            <person name="Delwiche C.F."/>
            <person name="Petrasek J."/>
            <person name="Van de Peer Y."/>
            <person name="Friml J."/>
            <person name="Beilby M."/>
            <person name="Dolan L."/>
            <person name="Kohara Y."/>
            <person name="Sugano S."/>
            <person name="Fujiyama A."/>
            <person name="Delaux P.-M."/>
            <person name="Quint M."/>
            <person name="TheiBen G."/>
            <person name="Hagemann M."/>
            <person name="Harholt J."/>
            <person name="Dunand C."/>
            <person name="Zachgo S."/>
            <person name="Langdale J."/>
            <person name="Maumus F."/>
            <person name="Straeten D.V.D."/>
            <person name="Gould S.B."/>
            <person name="Rensing S.A."/>
        </authorList>
    </citation>
    <scope>NUCLEOTIDE SEQUENCE [LARGE SCALE GENOMIC DNA]</scope>
    <source>
        <strain evidence="2 3">S276</strain>
    </source>
</reference>
<sequence length="293" mass="31867">MSDRSKGDNLAVRFPGDAPEFHDQSRASTRRGRTCENKRTLDNSPIREKGQADSKRRRANTAEGTEGGVASPQNSVTEKPAKDSDFAMDEEDSDDSKSSSGSAPISDQTPPPNRSLQWLRSAEFSGGQEMGALHEDQRVTLTDPADSRQSSFTPLIAKMPEKTRLKRGMMWRSWDTVTAIPYSVLSGLGIPAKLPAASLADILRVGTLNGEADLETRAYAMDLDCFYRDEFQEEVMEDWAGDERIDQDPLGSPGNHASGSIGEYKIDDLGVKIKVDPPVTGLNTSISTDPGAS</sequence>
<gene>
    <name evidence="2" type="ORF">CBR_g39488</name>
</gene>
<accession>A0A388LRS4</accession>
<keyword evidence="3" id="KW-1185">Reference proteome</keyword>